<dbReference type="AlphaFoldDB" id="A0ABD0YFN6"/>
<comment type="caution">
    <text evidence="2">The sequence shown here is derived from an EMBL/GenBank/DDBJ whole genome shotgun (WGS) entry which is preliminary data.</text>
</comment>
<dbReference type="EMBL" id="JBFDAA010000019">
    <property type="protein sequence ID" value="KAL1115879.1"/>
    <property type="molecule type" value="Genomic_DNA"/>
</dbReference>
<reference evidence="2 3" key="1">
    <citation type="submission" date="2024-07" db="EMBL/GenBank/DDBJ databases">
        <title>Chromosome-level genome assembly of the water stick insect Ranatra chinensis (Heteroptera: Nepidae).</title>
        <authorList>
            <person name="Liu X."/>
        </authorList>
    </citation>
    <scope>NUCLEOTIDE SEQUENCE [LARGE SCALE GENOMIC DNA]</scope>
    <source>
        <strain evidence="2">Cailab_2021Rc</strain>
        <tissue evidence="2">Muscle</tissue>
    </source>
</reference>
<name>A0ABD0YFN6_9HEMI</name>
<sequence length="197" mass="22532">MLNLYKTMARNQAEKEEYTGHDRFYQPPHDLHISRRKKRSLHHHQRHHQNQNQHQEREFDGLEPPVRTRSQPEMGHRPHPDTDASSAQVVAASLAKLFPCVSAQPNDNRTQQHRNRTLTFDFLPLNIPLVDGQSVGLENRRSGMKNDTFLQSLVKAVGVLWGAQVSSEEVSPRVLRDPVRRRGQSLGDVLADSVLFG</sequence>
<proteinExistence type="predicted"/>
<keyword evidence="3" id="KW-1185">Reference proteome</keyword>
<evidence type="ECO:0000313" key="2">
    <source>
        <dbReference type="EMBL" id="KAL1115879.1"/>
    </source>
</evidence>
<organism evidence="2 3">
    <name type="scientific">Ranatra chinensis</name>
    <dbReference type="NCBI Taxonomy" id="642074"/>
    <lineage>
        <taxon>Eukaryota</taxon>
        <taxon>Metazoa</taxon>
        <taxon>Ecdysozoa</taxon>
        <taxon>Arthropoda</taxon>
        <taxon>Hexapoda</taxon>
        <taxon>Insecta</taxon>
        <taxon>Pterygota</taxon>
        <taxon>Neoptera</taxon>
        <taxon>Paraneoptera</taxon>
        <taxon>Hemiptera</taxon>
        <taxon>Heteroptera</taxon>
        <taxon>Panheteroptera</taxon>
        <taxon>Nepomorpha</taxon>
        <taxon>Nepidae</taxon>
        <taxon>Ranatrinae</taxon>
        <taxon>Ranatra</taxon>
    </lineage>
</organism>
<evidence type="ECO:0000256" key="1">
    <source>
        <dbReference type="SAM" id="MobiDB-lite"/>
    </source>
</evidence>
<accession>A0ABD0YFN6</accession>
<protein>
    <submittedName>
        <fullName evidence="2">Uncharacterized protein</fullName>
    </submittedName>
</protein>
<gene>
    <name evidence="2" type="ORF">AAG570_006168</name>
</gene>
<dbReference type="Proteomes" id="UP001558652">
    <property type="component" value="Unassembled WGS sequence"/>
</dbReference>
<feature type="region of interest" description="Disordered" evidence="1">
    <location>
        <begin position="34"/>
        <end position="87"/>
    </location>
</feature>
<feature type="compositionally biased region" description="Basic residues" evidence="1">
    <location>
        <begin position="34"/>
        <end position="49"/>
    </location>
</feature>
<evidence type="ECO:0000313" key="3">
    <source>
        <dbReference type="Proteomes" id="UP001558652"/>
    </source>
</evidence>